<name>A0A8S5SJN8_9CAUD</name>
<accession>A0A8S5SJN8</accession>
<reference evidence="1" key="1">
    <citation type="journal article" date="2021" name="Proc. Natl. Acad. Sci. U.S.A.">
        <title>A Catalog of Tens of Thousands of Viruses from Human Metagenomes Reveals Hidden Associations with Chronic Diseases.</title>
        <authorList>
            <person name="Tisza M.J."/>
            <person name="Buck C.B."/>
        </authorList>
    </citation>
    <scope>NUCLEOTIDE SEQUENCE</scope>
    <source>
        <strain evidence="1">CtFIm6</strain>
    </source>
</reference>
<protein>
    <submittedName>
        <fullName evidence="1">Uncharacterized protein</fullName>
    </submittedName>
</protein>
<proteinExistence type="predicted"/>
<evidence type="ECO:0000313" key="1">
    <source>
        <dbReference type="EMBL" id="DAF51035.1"/>
    </source>
</evidence>
<dbReference type="EMBL" id="BK032608">
    <property type="protein sequence ID" value="DAF51035.1"/>
    <property type="molecule type" value="Genomic_DNA"/>
</dbReference>
<organism evidence="1">
    <name type="scientific">Siphoviridae sp. ctFIm6</name>
    <dbReference type="NCBI Taxonomy" id="2827818"/>
    <lineage>
        <taxon>Viruses</taxon>
        <taxon>Duplodnaviria</taxon>
        <taxon>Heunggongvirae</taxon>
        <taxon>Uroviricota</taxon>
        <taxon>Caudoviricetes</taxon>
    </lineage>
</organism>
<sequence>MLQADRLPTTPLSMYHAFRLKARKTVHQDRLSIDHC</sequence>